<keyword evidence="9" id="KW-1185">Reference proteome</keyword>
<dbReference type="EMBL" id="BAMX01000017">
    <property type="protein sequence ID" value="GAN66286.1"/>
    <property type="molecule type" value="Genomic_DNA"/>
</dbReference>
<feature type="compositionally biased region" description="Basic and acidic residues" evidence="6">
    <location>
        <begin position="145"/>
        <end position="181"/>
    </location>
</feature>
<dbReference type="InterPro" id="IPR004029">
    <property type="entry name" value="UreE_N"/>
</dbReference>
<evidence type="ECO:0000259" key="7">
    <source>
        <dbReference type="SMART" id="SM00988"/>
    </source>
</evidence>
<gene>
    <name evidence="5" type="primary">ureE</name>
    <name evidence="8" type="ORF">Abor_017_142</name>
</gene>
<dbReference type="Proteomes" id="UP000032670">
    <property type="component" value="Unassembled WGS sequence"/>
</dbReference>
<evidence type="ECO:0000256" key="3">
    <source>
        <dbReference type="ARBA" id="ARBA00022596"/>
    </source>
</evidence>
<comment type="caution">
    <text evidence="8">The sequence shown here is derived from an EMBL/GenBank/DDBJ whole genome shotgun (WGS) entry which is preliminary data.</text>
</comment>
<dbReference type="AlphaFoldDB" id="A0A0D6NLP2"/>
<dbReference type="SUPFAM" id="SSF69287">
    <property type="entry name" value="Urease metallochaperone UreE, N-terminal domain"/>
    <property type="match status" value="1"/>
</dbReference>
<sequence length="202" mass="23093">MKRVAKILPVGSWAVEQATDVFCADYEGRHRRRMVLPLQSGEKVLLELEHARLLQAGEGLCLEDGRIIKVEALPEELMEVRAQNPLHLVQLAWHLGNRHLPAAIEPERILIRYDHVIADMVKGLGGHIHRVQAAFDPESGAYAAREHGHTHHDHDHDHDHDLDLDHDHHDHVHEHTHEHEHRHSHSHGHVEHHHGGHSHSHG</sequence>
<dbReference type="InterPro" id="IPR036118">
    <property type="entry name" value="UreE_N_sf"/>
</dbReference>
<evidence type="ECO:0000313" key="8">
    <source>
        <dbReference type="EMBL" id="GAN66286.1"/>
    </source>
</evidence>
<dbReference type="Pfam" id="PF05194">
    <property type="entry name" value="UreE_C"/>
    <property type="match status" value="1"/>
</dbReference>
<accession>A0A6N3SWR9</accession>
<dbReference type="GO" id="GO:0065003">
    <property type="term" value="P:protein-containing complex assembly"/>
    <property type="evidence" value="ECO:0007669"/>
    <property type="project" value="InterPro"/>
</dbReference>
<feature type="domain" description="UreE urease accessory N-terminal" evidence="7">
    <location>
        <begin position="3"/>
        <end position="68"/>
    </location>
</feature>
<dbReference type="Gene3D" id="3.30.70.790">
    <property type="entry name" value="UreE, C-terminal domain"/>
    <property type="match status" value="1"/>
</dbReference>
<protein>
    <recommendedName>
        <fullName evidence="5">Urease accessory protein UreE</fullName>
    </recommendedName>
</protein>
<comment type="function">
    <text evidence="5">Involved in urease metallocenter assembly. Binds nickel. Probably functions as a nickel donor during metallocenter assembly.</text>
</comment>
<feature type="compositionally biased region" description="Basic residues" evidence="6">
    <location>
        <begin position="182"/>
        <end position="202"/>
    </location>
</feature>
<dbReference type="GO" id="GO:0006457">
    <property type="term" value="P:protein folding"/>
    <property type="evidence" value="ECO:0007669"/>
    <property type="project" value="InterPro"/>
</dbReference>
<reference evidence="8 9" key="1">
    <citation type="submission" date="2012-11" db="EMBL/GenBank/DDBJ databases">
        <title>Whole genome sequence of Acetobacter orientalis 21F-2.</title>
        <authorList>
            <person name="Azuma Y."/>
            <person name="Higashiura N."/>
            <person name="Hirakawa H."/>
            <person name="Matsushita K."/>
        </authorList>
    </citation>
    <scope>NUCLEOTIDE SEQUENCE [LARGE SCALE GENOMIC DNA]</scope>
    <source>
        <strain evidence="8 9">21F-2</strain>
    </source>
</reference>
<evidence type="ECO:0000256" key="4">
    <source>
        <dbReference type="ARBA" id="ARBA00023186"/>
    </source>
</evidence>
<dbReference type="GO" id="GO:0051082">
    <property type="term" value="F:unfolded protein binding"/>
    <property type="evidence" value="ECO:0007669"/>
    <property type="project" value="UniProtKB-UniRule"/>
</dbReference>
<evidence type="ECO:0000256" key="6">
    <source>
        <dbReference type="SAM" id="MobiDB-lite"/>
    </source>
</evidence>
<dbReference type="SUPFAM" id="SSF69737">
    <property type="entry name" value="Urease metallochaperone UreE, C-terminal domain"/>
    <property type="match status" value="1"/>
</dbReference>
<dbReference type="InterPro" id="IPR012406">
    <property type="entry name" value="UreE"/>
</dbReference>
<name>A0A0D6NLP2_9PROT</name>
<dbReference type="InterPro" id="IPR007864">
    <property type="entry name" value="UreE_C_dom"/>
</dbReference>
<dbReference type="STRING" id="1231341.Abor_017_142"/>
<dbReference type="Pfam" id="PF02814">
    <property type="entry name" value="UreE_N"/>
    <property type="match status" value="1"/>
</dbReference>
<comment type="similarity">
    <text evidence="5">Belongs to the UreE family.</text>
</comment>
<keyword evidence="3 5" id="KW-0533">Nickel</keyword>
<accession>A0A0D6NLP2</accession>
<dbReference type="GO" id="GO:0019627">
    <property type="term" value="P:urea metabolic process"/>
    <property type="evidence" value="ECO:0007669"/>
    <property type="project" value="InterPro"/>
</dbReference>
<evidence type="ECO:0000256" key="5">
    <source>
        <dbReference type="HAMAP-Rule" id="MF_00822"/>
    </source>
</evidence>
<dbReference type="GO" id="GO:0016151">
    <property type="term" value="F:nickel cation binding"/>
    <property type="evidence" value="ECO:0007669"/>
    <property type="project" value="UniProtKB-UniRule"/>
</dbReference>
<evidence type="ECO:0000313" key="9">
    <source>
        <dbReference type="Proteomes" id="UP000032670"/>
    </source>
</evidence>
<comment type="subcellular location">
    <subcellularLocation>
        <location evidence="1 5">Cytoplasm</location>
    </subcellularLocation>
</comment>
<feature type="region of interest" description="Disordered" evidence="6">
    <location>
        <begin position="145"/>
        <end position="202"/>
    </location>
</feature>
<evidence type="ECO:0000256" key="1">
    <source>
        <dbReference type="ARBA" id="ARBA00004496"/>
    </source>
</evidence>
<evidence type="ECO:0000256" key="2">
    <source>
        <dbReference type="ARBA" id="ARBA00022490"/>
    </source>
</evidence>
<dbReference type="GO" id="GO:0005737">
    <property type="term" value="C:cytoplasm"/>
    <property type="evidence" value="ECO:0007669"/>
    <property type="project" value="UniProtKB-SubCell"/>
</dbReference>
<organism evidence="8 9">
    <name type="scientific">Acetobacter orientalis</name>
    <dbReference type="NCBI Taxonomy" id="146474"/>
    <lineage>
        <taxon>Bacteria</taxon>
        <taxon>Pseudomonadati</taxon>
        <taxon>Pseudomonadota</taxon>
        <taxon>Alphaproteobacteria</taxon>
        <taxon>Acetobacterales</taxon>
        <taxon>Acetobacteraceae</taxon>
        <taxon>Acetobacter</taxon>
    </lineage>
</organism>
<dbReference type="HAMAP" id="MF_00822">
    <property type="entry name" value="UreE"/>
    <property type="match status" value="1"/>
</dbReference>
<keyword evidence="4 5" id="KW-0143">Chaperone</keyword>
<dbReference type="Gene3D" id="2.60.260.20">
    <property type="entry name" value="Urease metallochaperone UreE, N-terminal domain"/>
    <property type="match status" value="1"/>
</dbReference>
<dbReference type="SMART" id="SM00988">
    <property type="entry name" value="UreE_N"/>
    <property type="match status" value="1"/>
</dbReference>
<keyword evidence="2 5" id="KW-0963">Cytoplasm</keyword>
<proteinExistence type="inferred from homology"/>